<name>A0ABQ6M400_9STRA</name>
<proteinExistence type="predicted"/>
<gene>
    <name evidence="2" type="ORF">TeGR_g183</name>
</gene>
<dbReference type="Gene3D" id="3.40.50.10190">
    <property type="entry name" value="BRCT domain"/>
    <property type="match status" value="1"/>
</dbReference>
<evidence type="ECO:0000256" key="1">
    <source>
        <dbReference type="SAM" id="MobiDB-lite"/>
    </source>
</evidence>
<comment type="caution">
    <text evidence="2">The sequence shown here is derived from an EMBL/GenBank/DDBJ whole genome shotgun (WGS) entry which is preliminary data.</text>
</comment>
<dbReference type="Proteomes" id="UP001165060">
    <property type="component" value="Unassembled WGS sequence"/>
</dbReference>
<evidence type="ECO:0008006" key="4">
    <source>
        <dbReference type="Google" id="ProtNLM"/>
    </source>
</evidence>
<feature type="region of interest" description="Disordered" evidence="1">
    <location>
        <begin position="135"/>
        <end position="161"/>
    </location>
</feature>
<evidence type="ECO:0000313" key="3">
    <source>
        <dbReference type="Proteomes" id="UP001165060"/>
    </source>
</evidence>
<accession>A0ABQ6M400</accession>
<reference evidence="2 3" key="1">
    <citation type="journal article" date="2023" name="Commun. Biol.">
        <title>Genome analysis of Parmales, the sister group of diatoms, reveals the evolutionary specialization of diatoms from phago-mixotrophs to photoautotrophs.</title>
        <authorList>
            <person name="Ban H."/>
            <person name="Sato S."/>
            <person name="Yoshikawa S."/>
            <person name="Yamada K."/>
            <person name="Nakamura Y."/>
            <person name="Ichinomiya M."/>
            <person name="Sato N."/>
            <person name="Blanc-Mathieu R."/>
            <person name="Endo H."/>
            <person name="Kuwata A."/>
            <person name="Ogata H."/>
        </authorList>
    </citation>
    <scope>NUCLEOTIDE SEQUENCE [LARGE SCALE GENOMIC DNA]</scope>
</reference>
<organism evidence="2 3">
    <name type="scientific">Tetraparma gracilis</name>
    <dbReference type="NCBI Taxonomy" id="2962635"/>
    <lineage>
        <taxon>Eukaryota</taxon>
        <taxon>Sar</taxon>
        <taxon>Stramenopiles</taxon>
        <taxon>Ochrophyta</taxon>
        <taxon>Bolidophyceae</taxon>
        <taxon>Parmales</taxon>
        <taxon>Triparmaceae</taxon>
        <taxon>Tetraparma</taxon>
    </lineage>
</organism>
<feature type="compositionally biased region" description="Acidic residues" evidence="1">
    <location>
        <begin position="151"/>
        <end position="161"/>
    </location>
</feature>
<dbReference type="EMBL" id="BRYB01001135">
    <property type="protein sequence ID" value="GMI19094.1"/>
    <property type="molecule type" value="Genomic_DNA"/>
</dbReference>
<protein>
    <recommendedName>
        <fullName evidence="4">BRCT domain-containing protein</fullName>
    </recommendedName>
</protein>
<keyword evidence="3" id="KW-1185">Reference proteome</keyword>
<sequence length="161" mass="17517">RRDFQTLVEANGGTYKDAVNGKTDLVVLGSLDRERSSKSAATWTGSTAEKAVAEQRGLSAREGRPLRELSFLEFVADYELEADVEPMLCTARFPRAKASSVKFVKAKHCSVNSRKKAGERTKGAFLGVTVAKLGPDGGHAKGLYLGKGQSYDDDDDDEEVW</sequence>
<dbReference type="InterPro" id="IPR036420">
    <property type="entry name" value="BRCT_dom_sf"/>
</dbReference>
<evidence type="ECO:0000313" key="2">
    <source>
        <dbReference type="EMBL" id="GMI19094.1"/>
    </source>
</evidence>
<feature type="non-terminal residue" evidence="2">
    <location>
        <position position="1"/>
    </location>
</feature>